<dbReference type="FunFam" id="3.90.1170.40:FF:000002">
    <property type="entry name" value="Molybdopterin synthase catalytic subunit"/>
    <property type="match status" value="1"/>
</dbReference>
<dbReference type="AlphaFoldDB" id="A0A2P6MZN3"/>
<evidence type="ECO:0000256" key="3">
    <source>
        <dbReference type="ARBA" id="ARBA00023150"/>
    </source>
</evidence>
<dbReference type="InterPro" id="IPR003448">
    <property type="entry name" value="Mopterin_biosynth_MoaE"/>
</dbReference>
<gene>
    <name evidence="4" type="ORF">PROFUN_14581</name>
</gene>
<keyword evidence="3" id="KW-0501">Molybdenum cofactor biosynthesis</keyword>
<dbReference type="InterPro" id="IPR003749">
    <property type="entry name" value="ThiS/MoaD-like"/>
</dbReference>
<dbReference type="Gene3D" id="3.90.1170.40">
    <property type="entry name" value="Molybdopterin biosynthesis MoaE subunit"/>
    <property type="match status" value="1"/>
</dbReference>
<dbReference type="STRING" id="1890364.A0A2P6MZN3"/>
<evidence type="ECO:0000313" key="5">
    <source>
        <dbReference type="Proteomes" id="UP000241769"/>
    </source>
</evidence>
<dbReference type="Pfam" id="PF02597">
    <property type="entry name" value="ThiS"/>
    <property type="match status" value="1"/>
</dbReference>
<dbReference type="InterPro" id="IPR016155">
    <property type="entry name" value="Mopterin_synth/thiamin_S_b"/>
</dbReference>
<dbReference type="Proteomes" id="UP000241769">
    <property type="component" value="Unassembled WGS sequence"/>
</dbReference>
<accession>A0A2P6MZN3</accession>
<dbReference type="Pfam" id="PF08991">
    <property type="entry name" value="CMC4"/>
    <property type="match status" value="1"/>
</dbReference>
<dbReference type="Pfam" id="PF02391">
    <property type="entry name" value="MoaE"/>
    <property type="match status" value="1"/>
</dbReference>
<protein>
    <submittedName>
        <fullName evidence="4">Molybdopterin synthase catalytic subunit-like</fullName>
    </submittedName>
</protein>
<keyword evidence="5" id="KW-1185">Reference proteome</keyword>
<sequence length="307" mass="34931">MPNVNTLFFAEAKARTKTERQNFSLAEGTHLRAFIFHTLVTEYPSLRSLLDRALVSRNQEFVDPREDPLLIEGDEIAIIPPLNEHVLVEVTSAPISLDRLTQFVGCAEAGAISTFSGTTRNNFNGKKVLKLKYKAYEPMAIKEMRKIVDETKKKWNIERAAMVPIGEASVIIAFSSAHRRESLEAVSWAIDELKAKVPVWKKEYYEDSKAVWKENSECCMPSYASGHADHSEHHHHHREGLDDATAVEATINKKQEKEEKREDPCHKLACAIQTCLQNNGYQQSRCQDALDAYNRCVEEQKKSTRDE</sequence>
<dbReference type="GO" id="GO:0006777">
    <property type="term" value="P:Mo-molybdopterin cofactor biosynthetic process"/>
    <property type="evidence" value="ECO:0007669"/>
    <property type="project" value="UniProtKB-KW"/>
</dbReference>
<dbReference type="InParanoid" id="A0A2P6MZN3"/>
<dbReference type="InterPro" id="IPR012675">
    <property type="entry name" value="Beta-grasp_dom_sf"/>
</dbReference>
<evidence type="ECO:0000256" key="2">
    <source>
        <dbReference type="ARBA" id="ARBA00022679"/>
    </source>
</evidence>
<evidence type="ECO:0000256" key="1">
    <source>
        <dbReference type="ARBA" id="ARBA00022490"/>
    </source>
</evidence>
<dbReference type="GO" id="GO:0016740">
    <property type="term" value="F:transferase activity"/>
    <property type="evidence" value="ECO:0007669"/>
    <property type="project" value="UniProtKB-KW"/>
</dbReference>
<dbReference type="InterPro" id="IPR009069">
    <property type="entry name" value="Cys_alpha_HP_mot_SF"/>
</dbReference>
<dbReference type="CDD" id="cd00754">
    <property type="entry name" value="Ubl_MoaD"/>
    <property type="match status" value="1"/>
</dbReference>
<dbReference type="SUPFAM" id="SSF47072">
    <property type="entry name" value="Cysteine alpha-hairpin motif"/>
    <property type="match status" value="1"/>
</dbReference>
<dbReference type="Gene3D" id="1.10.287.1130">
    <property type="entry name" value="CytochromE C oxidase copper chaperone"/>
    <property type="match status" value="1"/>
</dbReference>
<name>A0A2P6MZN3_9EUKA</name>
<organism evidence="4 5">
    <name type="scientific">Planoprotostelium fungivorum</name>
    <dbReference type="NCBI Taxonomy" id="1890364"/>
    <lineage>
        <taxon>Eukaryota</taxon>
        <taxon>Amoebozoa</taxon>
        <taxon>Evosea</taxon>
        <taxon>Variosea</taxon>
        <taxon>Cavosteliida</taxon>
        <taxon>Cavosteliaceae</taxon>
        <taxon>Planoprotostelium</taxon>
    </lineage>
</organism>
<keyword evidence="2" id="KW-0808">Transferase</keyword>
<dbReference type="SUPFAM" id="SSF54690">
    <property type="entry name" value="Molybdopterin synthase subunit MoaE"/>
    <property type="match status" value="1"/>
</dbReference>
<dbReference type="OrthoDB" id="5531344at2759"/>
<dbReference type="Gene3D" id="3.10.20.30">
    <property type="match status" value="1"/>
</dbReference>
<proteinExistence type="predicted"/>
<dbReference type="CDD" id="cd00756">
    <property type="entry name" value="MoaE"/>
    <property type="match status" value="1"/>
</dbReference>
<dbReference type="SUPFAM" id="SSF54285">
    <property type="entry name" value="MoaD/ThiS"/>
    <property type="match status" value="1"/>
</dbReference>
<dbReference type="EMBL" id="MDYQ01000278">
    <property type="protein sequence ID" value="PRP77146.1"/>
    <property type="molecule type" value="Genomic_DNA"/>
</dbReference>
<dbReference type="PANTHER" id="PTHR23404">
    <property type="entry name" value="MOLYBDOPTERIN SYNTHASE RELATED"/>
    <property type="match status" value="1"/>
</dbReference>
<comment type="caution">
    <text evidence="4">The sequence shown here is derived from an EMBL/GenBank/DDBJ whole genome shotgun (WGS) entry which is preliminary data.</text>
</comment>
<dbReference type="PROSITE" id="PS51808">
    <property type="entry name" value="CHCH"/>
    <property type="match status" value="1"/>
</dbReference>
<dbReference type="InterPro" id="IPR036563">
    <property type="entry name" value="MoaE_sf"/>
</dbReference>
<evidence type="ECO:0000313" key="4">
    <source>
        <dbReference type="EMBL" id="PRP77146.1"/>
    </source>
</evidence>
<reference evidence="4 5" key="1">
    <citation type="journal article" date="2018" name="Genome Biol. Evol.">
        <title>Multiple Roots of Fruiting Body Formation in Amoebozoa.</title>
        <authorList>
            <person name="Hillmann F."/>
            <person name="Forbes G."/>
            <person name="Novohradska S."/>
            <person name="Ferling I."/>
            <person name="Riege K."/>
            <person name="Groth M."/>
            <person name="Westermann M."/>
            <person name="Marz M."/>
            <person name="Spaller T."/>
            <person name="Winckler T."/>
            <person name="Schaap P."/>
            <person name="Glockner G."/>
        </authorList>
    </citation>
    <scope>NUCLEOTIDE SEQUENCE [LARGE SCALE GENOMIC DNA]</scope>
    <source>
        <strain evidence="4 5">Jena</strain>
    </source>
</reference>
<keyword evidence="1" id="KW-0963">Cytoplasm</keyword>
<dbReference type="InterPro" id="IPR027179">
    <property type="entry name" value="CMC4"/>
</dbReference>